<reference evidence="3" key="1">
    <citation type="submission" date="2017-09" db="EMBL/GenBank/DDBJ databases">
        <authorList>
            <person name="Regsiter A."/>
            <person name="William W."/>
        </authorList>
    </citation>
    <scope>NUCLEOTIDE SEQUENCE [LARGE SCALE GENOMIC DNA]</scope>
    <source>
        <strain evidence="3">500-1</strain>
    </source>
</reference>
<evidence type="ECO:0000313" key="3">
    <source>
        <dbReference type="Proteomes" id="UP000219215"/>
    </source>
</evidence>
<dbReference type="AlphaFoldDB" id="A0A2C8F350"/>
<dbReference type="Proteomes" id="UP000219215">
    <property type="component" value="Chromosome DPRO"/>
</dbReference>
<gene>
    <name evidence="2" type="ORF">DPRO_0144</name>
</gene>
<name>A0A2C8F350_9BACT</name>
<protein>
    <recommendedName>
        <fullName evidence="4">EamA domain-containing protein</fullName>
    </recommendedName>
</protein>
<evidence type="ECO:0000256" key="1">
    <source>
        <dbReference type="SAM" id="MobiDB-lite"/>
    </source>
</evidence>
<keyword evidence="3" id="KW-1185">Reference proteome</keyword>
<feature type="compositionally biased region" description="Low complexity" evidence="1">
    <location>
        <begin position="67"/>
        <end position="82"/>
    </location>
</feature>
<evidence type="ECO:0000313" key="2">
    <source>
        <dbReference type="EMBL" id="SOB57023.1"/>
    </source>
</evidence>
<dbReference type="EMBL" id="LT907975">
    <property type="protein sequence ID" value="SOB57023.1"/>
    <property type="molecule type" value="Genomic_DNA"/>
</dbReference>
<dbReference type="KEGG" id="pprf:DPRO_0144"/>
<sequence>MIWFTLSLAAAFLMASNSAYMKRFFSHVSSWEMCVIPFLYSIPFCGTGLLLVDKPPIGPGLSPLPWSQSYSTSVPSTSPLFR</sequence>
<feature type="region of interest" description="Disordered" evidence="1">
    <location>
        <begin position="61"/>
        <end position="82"/>
    </location>
</feature>
<organism evidence="2 3">
    <name type="scientific">Pseudodesulfovibrio profundus</name>
    <dbReference type="NCBI Taxonomy" id="57320"/>
    <lineage>
        <taxon>Bacteria</taxon>
        <taxon>Pseudomonadati</taxon>
        <taxon>Thermodesulfobacteriota</taxon>
        <taxon>Desulfovibrionia</taxon>
        <taxon>Desulfovibrionales</taxon>
        <taxon>Desulfovibrionaceae</taxon>
    </lineage>
</organism>
<proteinExistence type="predicted"/>
<accession>A0A2C8F350</accession>
<evidence type="ECO:0008006" key="4">
    <source>
        <dbReference type="Google" id="ProtNLM"/>
    </source>
</evidence>